<evidence type="ECO:0000256" key="1">
    <source>
        <dbReference type="SAM" id="MobiDB-lite"/>
    </source>
</evidence>
<sequence>MINSGDCHPKCNNQRSRTITIQNSGTCPNKEPIQYNYAPIIKPIPANCIRHNQGKKQQLAISSTRHLPDTFQNSHHHQKHRHQKVAPRSKGPKFKVAISWTTSGR</sequence>
<dbReference type="EMBL" id="BSYO01000002">
    <property type="protein sequence ID" value="GMH00796.1"/>
    <property type="molecule type" value="Genomic_DNA"/>
</dbReference>
<feature type="compositionally biased region" description="Basic residues" evidence="1">
    <location>
        <begin position="74"/>
        <end position="93"/>
    </location>
</feature>
<feature type="region of interest" description="Disordered" evidence="1">
    <location>
        <begin position="68"/>
        <end position="93"/>
    </location>
</feature>
<keyword evidence="3" id="KW-1185">Reference proteome</keyword>
<dbReference type="Proteomes" id="UP001279734">
    <property type="component" value="Unassembled WGS sequence"/>
</dbReference>
<proteinExistence type="predicted"/>
<name>A0AAD3P772_NEPGR</name>
<reference evidence="2" key="1">
    <citation type="submission" date="2023-05" db="EMBL/GenBank/DDBJ databases">
        <title>Nepenthes gracilis genome sequencing.</title>
        <authorList>
            <person name="Fukushima K."/>
        </authorList>
    </citation>
    <scope>NUCLEOTIDE SEQUENCE</scope>
    <source>
        <strain evidence="2">SING2019-196</strain>
    </source>
</reference>
<protein>
    <submittedName>
        <fullName evidence="2">Uncharacterized protein</fullName>
    </submittedName>
</protein>
<comment type="caution">
    <text evidence="2">The sequence shown here is derived from an EMBL/GenBank/DDBJ whole genome shotgun (WGS) entry which is preliminary data.</text>
</comment>
<organism evidence="2 3">
    <name type="scientific">Nepenthes gracilis</name>
    <name type="common">Slender pitcher plant</name>
    <dbReference type="NCBI Taxonomy" id="150966"/>
    <lineage>
        <taxon>Eukaryota</taxon>
        <taxon>Viridiplantae</taxon>
        <taxon>Streptophyta</taxon>
        <taxon>Embryophyta</taxon>
        <taxon>Tracheophyta</taxon>
        <taxon>Spermatophyta</taxon>
        <taxon>Magnoliopsida</taxon>
        <taxon>eudicotyledons</taxon>
        <taxon>Gunneridae</taxon>
        <taxon>Pentapetalae</taxon>
        <taxon>Caryophyllales</taxon>
        <taxon>Nepenthaceae</taxon>
        <taxon>Nepenthes</taxon>
    </lineage>
</organism>
<evidence type="ECO:0000313" key="2">
    <source>
        <dbReference type="EMBL" id="GMH00796.1"/>
    </source>
</evidence>
<evidence type="ECO:0000313" key="3">
    <source>
        <dbReference type="Proteomes" id="UP001279734"/>
    </source>
</evidence>
<gene>
    <name evidence="2" type="ORF">Nepgr_002635</name>
</gene>
<dbReference type="AlphaFoldDB" id="A0AAD3P772"/>
<accession>A0AAD3P772</accession>